<dbReference type="OrthoDB" id="5918429at2759"/>
<dbReference type="AlphaFoldDB" id="A0A1E1WGU5"/>
<feature type="compositionally biased region" description="Polar residues" evidence="1">
    <location>
        <begin position="60"/>
        <end position="86"/>
    </location>
</feature>
<feature type="non-terminal residue" evidence="2">
    <location>
        <position position="1"/>
    </location>
</feature>
<proteinExistence type="predicted"/>
<evidence type="ECO:0000256" key="1">
    <source>
        <dbReference type="SAM" id="MobiDB-lite"/>
    </source>
</evidence>
<name>A0A1E1WGU5_PECGO</name>
<feature type="compositionally biased region" description="Basic and acidic residues" evidence="1">
    <location>
        <begin position="99"/>
        <end position="128"/>
    </location>
</feature>
<feature type="non-terminal residue" evidence="2">
    <location>
        <position position="128"/>
    </location>
</feature>
<accession>A0A1E1WGU5</accession>
<evidence type="ECO:0000313" key="2">
    <source>
        <dbReference type="EMBL" id="JAT86136.1"/>
    </source>
</evidence>
<dbReference type="EMBL" id="GDQN01004918">
    <property type="protein sequence ID" value="JAT86136.1"/>
    <property type="molecule type" value="Transcribed_RNA"/>
</dbReference>
<sequence length="128" mass="13946">SAQLAERVALPAPSRTHLCEYSITEVSFVLHDLSWTSSDGLEPDLRGKLENEVMVDPWSSMDSSNSPLTDSVPSASDDCTPSTSSEPRGHSDASPLSPDARRLPSSKDKPKIPQKKDKARSRDLTLEL</sequence>
<reference evidence="2" key="1">
    <citation type="submission" date="2015-09" db="EMBL/GenBank/DDBJ databases">
        <title>De novo assembly of Pectinophora gossypiella (Pink Bollworm) gut transcriptome.</title>
        <authorList>
            <person name="Tassone E.E."/>
        </authorList>
    </citation>
    <scope>NUCLEOTIDE SEQUENCE</scope>
</reference>
<feature type="region of interest" description="Disordered" evidence="1">
    <location>
        <begin position="56"/>
        <end position="128"/>
    </location>
</feature>
<gene>
    <name evidence="2" type="ORF">g.18134</name>
</gene>
<organism evidence="2">
    <name type="scientific">Pectinophora gossypiella</name>
    <name type="common">Cotton pink bollworm</name>
    <name type="synonym">Depressaria gossypiella</name>
    <dbReference type="NCBI Taxonomy" id="13191"/>
    <lineage>
        <taxon>Eukaryota</taxon>
        <taxon>Metazoa</taxon>
        <taxon>Ecdysozoa</taxon>
        <taxon>Arthropoda</taxon>
        <taxon>Hexapoda</taxon>
        <taxon>Insecta</taxon>
        <taxon>Pterygota</taxon>
        <taxon>Neoptera</taxon>
        <taxon>Endopterygota</taxon>
        <taxon>Lepidoptera</taxon>
        <taxon>Glossata</taxon>
        <taxon>Ditrysia</taxon>
        <taxon>Gelechioidea</taxon>
        <taxon>Gelechiidae</taxon>
        <taxon>Apatetrinae</taxon>
        <taxon>Pectinophora</taxon>
    </lineage>
</organism>
<protein>
    <submittedName>
        <fullName evidence="2">Uncharacterized protein</fullName>
    </submittedName>
</protein>